<reference evidence="2 3" key="1">
    <citation type="submission" date="2021-06" db="EMBL/GenBank/DDBJ databases">
        <title>Caerostris darwini draft genome.</title>
        <authorList>
            <person name="Kono N."/>
            <person name="Arakawa K."/>
        </authorList>
    </citation>
    <scope>NUCLEOTIDE SEQUENCE [LARGE SCALE GENOMIC DNA]</scope>
</reference>
<sequence>MEKHRNRRRGQRECGHLDRPRFCPAGREHWTEVTRCCRTSQQWAPGIHFPSIRNICWTDLEIEMGELTSNGVKGTFPPPLSPSSGWDLSAETDATETSNFVREEGGEDSGH</sequence>
<dbReference type="EMBL" id="BPLQ01005872">
    <property type="protein sequence ID" value="GIY18221.1"/>
    <property type="molecule type" value="Genomic_DNA"/>
</dbReference>
<gene>
    <name evidence="2" type="ORF">CDAR_40491</name>
</gene>
<keyword evidence="3" id="KW-1185">Reference proteome</keyword>
<dbReference type="AlphaFoldDB" id="A0AAV4RD21"/>
<proteinExistence type="predicted"/>
<evidence type="ECO:0000313" key="3">
    <source>
        <dbReference type="Proteomes" id="UP001054837"/>
    </source>
</evidence>
<protein>
    <submittedName>
        <fullName evidence="2">Uncharacterized protein</fullName>
    </submittedName>
</protein>
<accession>A0AAV4RD21</accession>
<evidence type="ECO:0000256" key="1">
    <source>
        <dbReference type="SAM" id="MobiDB-lite"/>
    </source>
</evidence>
<comment type="caution">
    <text evidence="2">The sequence shown here is derived from an EMBL/GenBank/DDBJ whole genome shotgun (WGS) entry which is preliminary data.</text>
</comment>
<evidence type="ECO:0000313" key="2">
    <source>
        <dbReference type="EMBL" id="GIY18221.1"/>
    </source>
</evidence>
<feature type="compositionally biased region" description="Basic and acidic residues" evidence="1">
    <location>
        <begin position="101"/>
        <end position="111"/>
    </location>
</feature>
<organism evidence="2 3">
    <name type="scientific">Caerostris darwini</name>
    <dbReference type="NCBI Taxonomy" id="1538125"/>
    <lineage>
        <taxon>Eukaryota</taxon>
        <taxon>Metazoa</taxon>
        <taxon>Ecdysozoa</taxon>
        <taxon>Arthropoda</taxon>
        <taxon>Chelicerata</taxon>
        <taxon>Arachnida</taxon>
        <taxon>Araneae</taxon>
        <taxon>Araneomorphae</taxon>
        <taxon>Entelegynae</taxon>
        <taxon>Araneoidea</taxon>
        <taxon>Araneidae</taxon>
        <taxon>Caerostris</taxon>
    </lineage>
</organism>
<feature type="region of interest" description="Disordered" evidence="1">
    <location>
        <begin position="72"/>
        <end position="111"/>
    </location>
</feature>
<dbReference type="Proteomes" id="UP001054837">
    <property type="component" value="Unassembled WGS sequence"/>
</dbReference>
<name>A0AAV4RD21_9ARAC</name>